<dbReference type="Proteomes" id="UP000591272">
    <property type="component" value="Unassembled WGS sequence"/>
</dbReference>
<reference evidence="2 3" key="1">
    <citation type="submission" date="2020-07" db="EMBL/GenBank/DDBJ databases">
        <title>Sequencing the genomes of 1000 actinobacteria strains.</title>
        <authorList>
            <person name="Klenk H.-P."/>
        </authorList>
    </citation>
    <scope>NUCLEOTIDE SEQUENCE [LARGE SCALE GENOMIC DNA]</scope>
    <source>
        <strain evidence="2 3">DSM 43461</strain>
    </source>
</reference>
<evidence type="ECO:0000313" key="2">
    <source>
        <dbReference type="EMBL" id="NYE10037.1"/>
    </source>
</evidence>
<dbReference type="AlphaFoldDB" id="A0A7Y9G515"/>
<sequence>MPFQDDEVTIGLACGRDDDGRARGWYSVQVRAEALRHLGLHPDQPTSRVTGPSPPAWWHAAAERGARSR</sequence>
<gene>
    <name evidence="2" type="ORF">BJ999_000333</name>
</gene>
<accession>A0A7Y9G515</accession>
<evidence type="ECO:0000313" key="3">
    <source>
        <dbReference type="Proteomes" id="UP000591272"/>
    </source>
</evidence>
<evidence type="ECO:0000256" key="1">
    <source>
        <dbReference type="SAM" id="MobiDB-lite"/>
    </source>
</evidence>
<dbReference type="EMBL" id="JACCBT010000001">
    <property type="protein sequence ID" value="NYE10037.1"/>
    <property type="molecule type" value="Genomic_DNA"/>
</dbReference>
<comment type="caution">
    <text evidence="2">The sequence shown here is derived from an EMBL/GenBank/DDBJ whole genome shotgun (WGS) entry which is preliminary data.</text>
</comment>
<feature type="region of interest" description="Disordered" evidence="1">
    <location>
        <begin position="39"/>
        <end position="69"/>
    </location>
</feature>
<keyword evidence="3" id="KW-1185">Reference proteome</keyword>
<organism evidence="2 3">
    <name type="scientific">Actinomadura citrea</name>
    <dbReference type="NCBI Taxonomy" id="46158"/>
    <lineage>
        <taxon>Bacteria</taxon>
        <taxon>Bacillati</taxon>
        <taxon>Actinomycetota</taxon>
        <taxon>Actinomycetes</taxon>
        <taxon>Streptosporangiales</taxon>
        <taxon>Thermomonosporaceae</taxon>
        <taxon>Actinomadura</taxon>
    </lineage>
</organism>
<name>A0A7Y9G515_9ACTN</name>
<protein>
    <submittedName>
        <fullName evidence="2">Uncharacterized protein</fullName>
    </submittedName>
</protein>
<proteinExistence type="predicted"/>